<keyword evidence="1" id="KW-1185">Reference proteome</keyword>
<dbReference type="InterPro" id="IPR012674">
    <property type="entry name" value="Calycin"/>
</dbReference>
<accession>A0A1U8B3U4</accession>
<dbReference type="InParanoid" id="A0A1U8B3U4"/>
<evidence type="ECO:0000313" key="1">
    <source>
        <dbReference type="Proteomes" id="UP000189703"/>
    </source>
</evidence>
<dbReference type="OMA" id="PPYVYLC"/>
<dbReference type="GeneID" id="104610517"/>
<protein>
    <submittedName>
        <fullName evidence="2">Uncharacterized protein LOC104610517</fullName>
    </submittedName>
</protein>
<dbReference type="KEGG" id="nnu:104610517"/>
<dbReference type="Proteomes" id="UP000189703">
    <property type="component" value="Unplaced"/>
</dbReference>
<dbReference type="AlphaFoldDB" id="A0A1U8B3U4"/>
<organism evidence="1 2">
    <name type="scientific">Nelumbo nucifera</name>
    <name type="common">Sacred lotus</name>
    <dbReference type="NCBI Taxonomy" id="4432"/>
    <lineage>
        <taxon>Eukaryota</taxon>
        <taxon>Viridiplantae</taxon>
        <taxon>Streptophyta</taxon>
        <taxon>Embryophyta</taxon>
        <taxon>Tracheophyta</taxon>
        <taxon>Spermatophyta</taxon>
        <taxon>Magnoliopsida</taxon>
        <taxon>Proteales</taxon>
        <taxon>Nelumbonaceae</taxon>
        <taxon>Nelumbo</taxon>
    </lineage>
</organism>
<dbReference type="RefSeq" id="XP_010275474.1">
    <property type="nucleotide sequence ID" value="XM_010277172.2"/>
</dbReference>
<name>A0A1U8B3U4_NELNU</name>
<dbReference type="SUPFAM" id="SSF50814">
    <property type="entry name" value="Lipocalins"/>
    <property type="match status" value="1"/>
</dbReference>
<reference evidence="2" key="1">
    <citation type="submission" date="2025-08" db="UniProtKB">
        <authorList>
            <consortium name="RefSeq"/>
        </authorList>
    </citation>
    <scope>IDENTIFICATION</scope>
</reference>
<dbReference type="PANTHER" id="PTHR36025">
    <property type="entry name" value="DIHYDROOROTATE DEHYDROGENASE (DUF3598)"/>
    <property type="match status" value="1"/>
</dbReference>
<dbReference type="PANTHER" id="PTHR36025:SF1">
    <property type="entry name" value="DIHYDROOROTATE DEHYDROGENASE (DUF3598)"/>
    <property type="match status" value="1"/>
</dbReference>
<sequence length="509" mass="57240">MQTPCLNACKNCTNSPPFLGFSSRNFCSYSESLVVFSGRKVSPRRIFCSFNGGNRRTKASAKQGRKNGGGDKVKTKEKENVWSVDNELAKKEAMVEKEKFNRRRRGRKVRNIVKKDKNSRVMVSGAMLMEVETVLQTQEPVIRPSWNTFASSVSGIWKGVGAVFSPINAEMEPIEIGNGNENLYDCYTLSHIEAVPAPSPGRGSQIHRKINWVTLNPHGEIWQQKAGSNRSKEADKDGVFSPMKEITDTIIAGRDLPGFESFDFTKSDLLEEDFMAMEPGLIFFEDGSYSRGPISIPVGEIDESHYFVSPTLKFEQCLVKGCHKRLRIVHTIEFSNGGSDIQIMRVAVYEEQWVSPANLPDQSDVGFDLKLFSQRKRTQPSELTGSWKVFEVSATPIFGEETISEESNGAPFVYLCTETLKKRNLPENTVYFGEEEMLDMQDVAVLWLPGGVTGYVDVNEDGILCIGVGWYSEEGINLVMERDYGSDGKLKEVRWKSEVKRRWPDPLPV</sequence>
<evidence type="ECO:0000313" key="2">
    <source>
        <dbReference type="RefSeq" id="XP_010275474.1"/>
    </source>
</evidence>
<proteinExistence type="predicted"/>
<dbReference type="OrthoDB" id="1929023at2759"/>
<dbReference type="FunCoup" id="A0A1U8B3U4">
    <property type="interactions" value="2119"/>
</dbReference>
<dbReference type="eggNOG" id="ENOG502QRJC">
    <property type="taxonomic scope" value="Eukaryota"/>
</dbReference>
<gene>
    <name evidence="2" type="primary">LOC104610517</name>
</gene>